<evidence type="ECO:0000313" key="2">
    <source>
        <dbReference type="Proteomes" id="UP000479293"/>
    </source>
</evidence>
<proteinExistence type="predicted"/>
<evidence type="ECO:0000313" key="1">
    <source>
        <dbReference type="EMBL" id="MPR34983.1"/>
    </source>
</evidence>
<dbReference type="Gene3D" id="2.60.40.1930">
    <property type="match status" value="1"/>
</dbReference>
<gene>
    <name evidence="1" type="ORF">GBK04_16885</name>
</gene>
<dbReference type="Proteomes" id="UP000479293">
    <property type="component" value="Unassembled WGS sequence"/>
</dbReference>
<accession>A0A7C9BI73</accession>
<reference evidence="1 2" key="1">
    <citation type="submission" date="2019-10" db="EMBL/GenBank/DDBJ databases">
        <title>Draft Genome Sequence of Cytophagaceae sp. SJW1-29.</title>
        <authorList>
            <person name="Choi A."/>
        </authorList>
    </citation>
    <scope>NUCLEOTIDE SEQUENCE [LARGE SCALE GENOMIC DNA]</scope>
    <source>
        <strain evidence="1 2">SJW1-29</strain>
    </source>
</reference>
<organism evidence="1 2">
    <name type="scientific">Salmonirosea aquatica</name>
    <dbReference type="NCBI Taxonomy" id="2654236"/>
    <lineage>
        <taxon>Bacteria</taxon>
        <taxon>Pseudomonadati</taxon>
        <taxon>Bacteroidota</taxon>
        <taxon>Cytophagia</taxon>
        <taxon>Cytophagales</taxon>
        <taxon>Spirosomataceae</taxon>
        <taxon>Salmonirosea</taxon>
    </lineage>
</organism>
<name>A0A7C9BI73_9BACT</name>
<comment type="caution">
    <text evidence="1">The sequence shown here is derived from an EMBL/GenBank/DDBJ whole genome shotgun (WGS) entry which is preliminary data.</text>
</comment>
<evidence type="ECO:0008006" key="3">
    <source>
        <dbReference type="Google" id="ProtNLM"/>
    </source>
</evidence>
<dbReference type="RefSeq" id="WP_152761657.1">
    <property type="nucleotide sequence ID" value="NZ_WHLY01000002.1"/>
</dbReference>
<sequence>MKKRIKIEIGQAVLLIILPLLTLGQGQPQERIQKSYSDYVNRTLQEKIFVHLDRPLYVVGETLWFKAYCVEGTSHHALDVSKVGYLDVLDKEGNPVAQTKIALTDGQGEGNLLLPATLSSGTYTVRGYTNWMKNFSPDYYFEAPITVLNPFVAGMSQPVASQQTPAYDVQFFPEGGALVGQLENRVAFRAVDSNGKGIDFKGALIDQQNDTLLRFQPVRFGMGSFVFKPADEGKYRAVIQDAAGKTATYPLPAAQKQGYAIQVQDSGEQKLKITVLARTGNNAPDGLYLLAHTGLGAAHTDRGTLQNGKAEFLVDKGTLGDGITHFTIFDQNARPVGERLYFKRPARSVEITALPDKREYTTREKVHLDLTAQVTGAAPVTLSTSVFLLDSLPVSDQPTIDSYLLLTSDLKGTVESPASYFRQTDAKAAEALDLVMLTHGWSRFRWEEMDTPPSRCTCQNTGDILSREKYSIY</sequence>
<protein>
    <recommendedName>
        <fullName evidence="3">Macroglobulin domain-containing protein</fullName>
    </recommendedName>
</protein>
<keyword evidence="2" id="KW-1185">Reference proteome</keyword>
<dbReference type="AlphaFoldDB" id="A0A7C9BI73"/>
<dbReference type="EMBL" id="WHLY01000002">
    <property type="protein sequence ID" value="MPR34983.1"/>
    <property type="molecule type" value="Genomic_DNA"/>
</dbReference>